<dbReference type="SMART" id="SM00507">
    <property type="entry name" value="HNHc"/>
    <property type="match status" value="1"/>
</dbReference>
<reference evidence="2" key="1">
    <citation type="submission" date="2019-11" db="EMBL/GenBank/DDBJ databases">
        <authorList>
            <person name="Feng L."/>
        </authorList>
    </citation>
    <scope>NUCLEOTIDE SEQUENCE</scope>
    <source>
        <strain evidence="2">EMassiliensisLFYP7</strain>
    </source>
</reference>
<evidence type="ECO:0000313" key="2">
    <source>
        <dbReference type="EMBL" id="VYU64024.1"/>
    </source>
</evidence>
<dbReference type="Gene3D" id="1.10.30.50">
    <property type="match status" value="1"/>
</dbReference>
<dbReference type="RefSeq" id="WP_052332680.1">
    <property type="nucleotide sequence ID" value="NZ_CABKSF010000001.1"/>
</dbReference>
<proteinExistence type="predicted"/>
<feature type="domain" description="HNH nuclease" evidence="1">
    <location>
        <begin position="185"/>
        <end position="244"/>
    </location>
</feature>
<organism evidence="2">
    <name type="scientific">Phytobacter massiliensis</name>
    <dbReference type="NCBI Taxonomy" id="1485952"/>
    <lineage>
        <taxon>Bacteria</taxon>
        <taxon>Pseudomonadati</taxon>
        <taxon>Pseudomonadota</taxon>
        <taxon>Gammaproteobacteria</taxon>
        <taxon>Enterobacterales</taxon>
        <taxon>Enterobacteriaceae</taxon>
        <taxon>Phytobacter</taxon>
    </lineage>
</organism>
<dbReference type="InterPro" id="IPR002711">
    <property type="entry name" value="HNH"/>
</dbReference>
<sequence>MITVFEESDDFIWLPVAGKKGGVARAFLPFNGLSATYRYGYKAAPSSGTYIDALQNIQRAFLNNASQWFIVDGGKKEQRQYKARWRHGNKEGAPLLGPTMGWVRIPLDRLEKITDQDLGNALSETEEQFAIIHADIAPPVLCETLKKLEHETARLYFASGQRIPRGQASPARLPVTTEQFVRDAAVVAYILKNADGRCECCQGRAPFIKPDGIPFLEVHHLKRLASGGSDTISNAIAVCPNCHRELHYGARAGELVDNVYSRIDRLQRE</sequence>
<dbReference type="GO" id="GO:0004519">
    <property type="term" value="F:endonuclease activity"/>
    <property type="evidence" value="ECO:0007669"/>
    <property type="project" value="UniProtKB-KW"/>
</dbReference>
<protein>
    <submittedName>
        <fullName evidence="2">HNH endonuclease</fullName>
    </submittedName>
</protein>
<dbReference type="EMBL" id="CACRTZ010000033">
    <property type="protein sequence ID" value="VYU64024.1"/>
    <property type="molecule type" value="Genomic_DNA"/>
</dbReference>
<name>A0A6N3GHU5_9ENTR</name>
<dbReference type="CDD" id="cd00085">
    <property type="entry name" value="HNHc"/>
    <property type="match status" value="1"/>
</dbReference>
<dbReference type="AlphaFoldDB" id="A0A6N3GHU5"/>
<dbReference type="Pfam" id="PF01844">
    <property type="entry name" value="HNH"/>
    <property type="match status" value="1"/>
</dbReference>
<keyword evidence="2" id="KW-0378">Hydrolase</keyword>
<accession>A0A6N3GHU5</accession>
<dbReference type="GO" id="GO:0003676">
    <property type="term" value="F:nucleic acid binding"/>
    <property type="evidence" value="ECO:0007669"/>
    <property type="project" value="InterPro"/>
</dbReference>
<keyword evidence="2" id="KW-0540">Nuclease</keyword>
<dbReference type="InterPro" id="IPR003615">
    <property type="entry name" value="HNH_nuc"/>
</dbReference>
<keyword evidence="2" id="KW-0255">Endonuclease</keyword>
<evidence type="ECO:0000259" key="1">
    <source>
        <dbReference type="SMART" id="SM00507"/>
    </source>
</evidence>
<gene>
    <name evidence="2" type="ORF">EMLFYP7_03223</name>
</gene>
<dbReference type="GO" id="GO:0008270">
    <property type="term" value="F:zinc ion binding"/>
    <property type="evidence" value="ECO:0007669"/>
    <property type="project" value="InterPro"/>
</dbReference>